<protein>
    <submittedName>
        <fullName evidence="8">MFS transporter</fullName>
    </submittedName>
</protein>
<feature type="transmembrane region" description="Helical" evidence="6">
    <location>
        <begin position="80"/>
        <end position="99"/>
    </location>
</feature>
<dbReference type="Proteomes" id="UP001056455">
    <property type="component" value="Chromosome"/>
</dbReference>
<feature type="transmembrane region" description="Helical" evidence="6">
    <location>
        <begin position="361"/>
        <end position="384"/>
    </location>
</feature>
<dbReference type="PANTHER" id="PTHR42718">
    <property type="entry name" value="MAJOR FACILITATOR SUPERFAMILY MULTIDRUG TRANSPORTER MFSC"/>
    <property type="match status" value="1"/>
</dbReference>
<keyword evidence="9" id="KW-1185">Reference proteome</keyword>
<evidence type="ECO:0000259" key="7">
    <source>
        <dbReference type="PROSITE" id="PS50850"/>
    </source>
</evidence>
<feature type="transmembrane region" description="Helical" evidence="6">
    <location>
        <begin position="228"/>
        <end position="247"/>
    </location>
</feature>
<dbReference type="Gene3D" id="1.20.1250.20">
    <property type="entry name" value="MFS general substrate transporter like domains"/>
    <property type="match status" value="1"/>
</dbReference>
<feature type="transmembrane region" description="Helical" evidence="6">
    <location>
        <begin position="446"/>
        <end position="466"/>
    </location>
</feature>
<comment type="subcellular location">
    <subcellularLocation>
        <location evidence="1">Cell membrane</location>
        <topology evidence="1">Multi-pass membrane protein</topology>
    </subcellularLocation>
</comment>
<feature type="transmembrane region" description="Helical" evidence="6">
    <location>
        <begin position="49"/>
        <end position="68"/>
    </location>
</feature>
<dbReference type="Pfam" id="PF07690">
    <property type="entry name" value="MFS_1"/>
    <property type="match status" value="1"/>
</dbReference>
<keyword evidence="2" id="KW-0813">Transport</keyword>
<dbReference type="InterPro" id="IPR020846">
    <property type="entry name" value="MFS_dom"/>
</dbReference>
<dbReference type="InterPro" id="IPR011701">
    <property type="entry name" value="MFS"/>
</dbReference>
<feature type="transmembrane region" description="Helical" evidence="6">
    <location>
        <begin position="12"/>
        <end position="29"/>
    </location>
</feature>
<evidence type="ECO:0000256" key="6">
    <source>
        <dbReference type="SAM" id="Phobius"/>
    </source>
</evidence>
<dbReference type="InterPro" id="IPR036259">
    <property type="entry name" value="MFS_trans_sf"/>
</dbReference>
<feature type="domain" description="Major facilitator superfamily (MFS) profile" evidence="7">
    <location>
        <begin position="14"/>
        <end position="472"/>
    </location>
</feature>
<feature type="transmembrane region" description="Helical" evidence="6">
    <location>
        <begin position="166"/>
        <end position="185"/>
    </location>
</feature>
<feature type="transmembrane region" description="Helical" evidence="6">
    <location>
        <begin position="138"/>
        <end position="160"/>
    </location>
</feature>
<evidence type="ECO:0000313" key="9">
    <source>
        <dbReference type="Proteomes" id="UP001056455"/>
    </source>
</evidence>
<feature type="transmembrane region" description="Helical" evidence="6">
    <location>
        <begin position="305"/>
        <end position="325"/>
    </location>
</feature>
<dbReference type="RefSeq" id="WP_252593886.1">
    <property type="nucleotide sequence ID" value="NZ_CP099489.1"/>
</dbReference>
<dbReference type="PANTHER" id="PTHR42718:SF9">
    <property type="entry name" value="MAJOR FACILITATOR SUPERFAMILY MULTIDRUG TRANSPORTER MFSC"/>
    <property type="match status" value="1"/>
</dbReference>
<name>A0ABY4YV61_9MICO</name>
<keyword evidence="3 6" id="KW-0812">Transmembrane</keyword>
<evidence type="ECO:0000256" key="2">
    <source>
        <dbReference type="ARBA" id="ARBA00022448"/>
    </source>
</evidence>
<reference evidence="8" key="1">
    <citation type="submission" date="2022-06" db="EMBL/GenBank/DDBJ databases">
        <title>Ornithinimicrobium HY1793.</title>
        <authorList>
            <person name="Huang Y."/>
        </authorList>
    </citation>
    <scope>NUCLEOTIDE SEQUENCE</scope>
    <source>
        <strain evidence="8">HY1793</strain>
    </source>
</reference>
<dbReference type="CDD" id="cd17321">
    <property type="entry name" value="MFS_MMR_MDR_like"/>
    <property type="match status" value="1"/>
</dbReference>
<keyword evidence="4 6" id="KW-1133">Transmembrane helix</keyword>
<evidence type="ECO:0000256" key="5">
    <source>
        <dbReference type="ARBA" id="ARBA00023136"/>
    </source>
</evidence>
<feature type="transmembrane region" description="Helical" evidence="6">
    <location>
        <begin position="337"/>
        <end position="355"/>
    </location>
</feature>
<dbReference type="SUPFAM" id="SSF103473">
    <property type="entry name" value="MFS general substrate transporter"/>
    <property type="match status" value="1"/>
</dbReference>
<organism evidence="8 9">
    <name type="scientific">Ornithinimicrobium faecis</name>
    <dbReference type="NCBI Taxonomy" id="2934158"/>
    <lineage>
        <taxon>Bacteria</taxon>
        <taxon>Bacillati</taxon>
        <taxon>Actinomycetota</taxon>
        <taxon>Actinomycetes</taxon>
        <taxon>Micrococcales</taxon>
        <taxon>Ornithinimicrobiaceae</taxon>
        <taxon>Ornithinimicrobium</taxon>
    </lineage>
</organism>
<dbReference type="PROSITE" id="PS50850">
    <property type="entry name" value="MFS"/>
    <property type="match status" value="1"/>
</dbReference>
<evidence type="ECO:0000256" key="3">
    <source>
        <dbReference type="ARBA" id="ARBA00022692"/>
    </source>
</evidence>
<evidence type="ECO:0000256" key="1">
    <source>
        <dbReference type="ARBA" id="ARBA00004651"/>
    </source>
</evidence>
<sequence>MHDHAKPVQSPWLTLLVVCTVSTLLALNGSTLNIALPVLVRHFDADASAGSWLLLSYMMANSATLVIFGRLGDMTGQRPIYLIGLTTFTVSSILCGFAPNIETLIVVRCIQGLSSAILLTNGATLIHGAFPPELLGKAMGYYTASFSVASLVGPTLGGFLVEAAGWQWVFWFNVPLCLLGLYWGARHLRGEPPLDGDQSLDVGGNIITMVSLLLLTFGISQATDLGWANVQVWGLALVAVLLVPVLVRIERRAKDPIFDPGVLRTNGVVGIYVGGALNAAGRFPLVTIMSLYFQIILGRSALSAGLWLLPMPIATISAAMCMGWLSSRRNARQLSTAGSALGLMGLITVTLSITTGVEWGILVGLAITGSGTGVFLGANATALLQALPEGKAGVGNAVRLMVQNGGTLVATAAVLTIITSSAAPGLRSAVLGGDPGGMDPSELLPGFQWGLIAMIVLSVGGLLVCIHNQRIMRPPHLRK</sequence>
<dbReference type="EMBL" id="CP099489">
    <property type="protein sequence ID" value="USQ80511.1"/>
    <property type="molecule type" value="Genomic_DNA"/>
</dbReference>
<keyword evidence="5 6" id="KW-0472">Membrane</keyword>
<accession>A0ABY4YV61</accession>
<gene>
    <name evidence="8" type="ORF">NF556_02260</name>
</gene>
<feature type="transmembrane region" description="Helical" evidence="6">
    <location>
        <begin position="268"/>
        <end position="293"/>
    </location>
</feature>
<evidence type="ECO:0000313" key="8">
    <source>
        <dbReference type="EMBL" id="USQ80511.1"/>
    </source>
</evidence>
<dbReference type="Gene3D" id="1.20.1720.10">
    <property type="entry name" value="Multidrug resistance protein D"/>
    <property type="match status" value="1"/>
</dbReference>
<proteinExistence type="predicted"/>
<evidence type="ECO:0000256" key="4">
    <source>
        <dbReference type="ARBA" id="ARBA00022989"/>
    </source>
</evidence>
<feature type="transmembrane region" description="Helical" evidence="6">
    <location>
        <begin position="405"/>
        <end position="426"/>
    </location>
</feature>